<dbReference type="InterPro" id="IPR005182">
    <property type="entry name" value="YdbS-like_PH"/>
</dbReference>
<feature type="transmembrane region" description="Helical" evidence="1">
    <location>
        <begin position="29"/>
        <end position="48"/>
    </location>
</feature>
<dbReference type="PANTHER" id="PTHR34473:SF3">
    <property type="entry name" value="TRANSMEMBRANE PROTEIN-RELATED"/>
    <property type="match status" value="1"/>
</dbReference>
<keyword evidence="1" id="KW-1133">Transmembrane helix</keyword>
<dbReference type="EMBL" id="DVLP01000084">
    <property type="protein sequence ID" value="HIT74533.1"/>
    <property type="molecule type" value="Genomic_DNA"/>
</dbReference>
<feature type="transmembrane region" description="Helical" evidence="1">
    <location>
        <begin position="54"/>
        <end position="76"/>
    </location>
</feature>
<evidence type="ECO:0000256" key="1">
    <source>
        <dbReference type="SAM" id="Phobius"/>
    </source>
</evidence>
<dbReference type="Pfam" id="PF03703">
    <property type="entry name" value="bPH_2"/>
    <property type="match status" value="1"/>
</dbReference>
<reference evidence="3" key="1">
    <citation type="submission" date="2020-10" db="EMBL/GenBank/DDBJ databases">
        <authorList>
            <person name="Gilroy R."/>
        </authorList>
    </citation>
    <scope>NUCLEOTIDE SEQUENCE</scope>
    <source>
        <strain evidence="3">ChiGjej1B1-24693</strain>
    </source>
</reference>
<evidence type="ECO:0000259" key="2">
    <source>
        <dbReference type="Pfam" id="PF03703"/>
    </source>
</evidence>
<keyword evidence="1" id="KW-0472">Membrane</keyword>
<reference evidence="3" key="2">
    <citation type="journal article" date="2021" name="PeerJ">
        <title>Extensive microbial diversity within the chicken gut microbiome revealed by metagenomics and culture.</title>
        <authorList>
            <person name="Gilroy R."/>
            <person name="Ravi A."/>
            <person name="Getino M."/>
            <person name="Pursley I."/>
            <person name="Horton D.L."/>
            <person name="Alikhan N.F."/>
            <person name="Baker D."/>
            <person name="Gharbi K."/>
            <person name="Hall N."/>
            <person name="Watson M."/>
            <person name="Adriaenssens E.M."/>
            <person name="Foster-Nyarko E."/>
            <person name="Jarju S."/>
            <person name="Secka A."/>
            <person name="Antonio M."/>
            <person name="Oren A."/>
            <person name="Chaudhuri R.R."/>
            <person name="La Ragione R."/>
            <person name="Hildebrand F."/>
            <person name="Pallen M.J."/>
        </authorList>
    </citation>
    <scope>NUCLEOTIDE SEQUENCE</scope>
    <source>
        <strain evidence="3">ChiGjej1B1-24693</strain>
    </source>
</reference>
<evidence type="ECO:0000313" key="3">
    <source>
        <dbReference type="EMBL" id="HIT74533.1"/>
    </source>
</evidence>
<proteinExistence type="predicted"/>
<protein>
    <submittedName>
        <fullName evidence="3">PH domain-containing protein</fullName>
    </submittedName>
</protein>
<comment type="caution">
    <text evidence="3">The sequence shown here is derived from an EMBL/GenBank/DDBJ whole genome shotgun (WGS) entry which is preliminary data.</text>
</comment>
<accession>A0A9D1GWV1</accession>
<name>A0A9D1GWV1_9ACTN</name>
<feature type="domain" description="YdbS-like PH" evidence="2">
    <location>
        <begin position="80"/>
        <end position="158"/>
    </location>
</feature>
<organism evidence="3 4">
    <name type="scientific">Candidatus Avipropionibacterium avicola</name>
    <dbReference type="NCBI Taxonomy" id="2840701"/>
    <lineage>
        <taxon>Bacteria</taxon>
        <taxon>Bacillati</taxon>
        <taxon>Actinomycetota</taxon>
        <taxon>Actinomycetes</taxon>
        <taxon>Propionibacteriales</taxon>
        <taxon>Propionibacteriaceae</taxon>
        <taxon>Propionibacteriaceae incertae sedis</taxon>
        <taxon>Candidatus Avipropionibacterium</taxon>
    </lineage>
</organism>
<gene>
    <name evidence="3" type="ORF">IAA98_03015</name>
</gene>
<dbReference type="AlphaFoldDB" id="A0A9D1GWV1"/>
<dbReference type="Proteomes" id="UP000886842">
    <property type="component" value="Unassembled WGS sequence"/>
</dbReference>
<dbReference type="PANTHER" id="PTHR34473">
    <property type="entry name" value="UPF0699 TRANSMEMBRANE PROTEIN YDBS"/>
    <property type="match status" value="1"/>
</dbReference>
<keyword evidence="1" id="KW-0812">Transmembrane</keyword>
<evidence type="ECO:0000313" key="4">
    <source>
        <dbReference type="Proteomes" id="UP000886842"/>
    </source>
</evidence>
<sequence>MSTPVRPDPLFAPPELEWHPISPNYRKALFFRHLITWTIVPTIPALVLGLAFDLWWIAAICWGLGLAMLLTQLLLVNRRVRAWGYALRENELYVTHGVMFRTLTAVPYGRMQVVEVNAGPLDRAFNVASISFVTASADTDAIIPGLPPAEAARLRDHLTELGESRVTGL</sequence>